<dbReference type="STRING" id="6290.A0A0N4WEF3"/>
<reference evidence="3" key="1">
    <citation type="submission" date="2016-04" db="UniProtKB">
        <authorList>
            <consortium name="WormBaseParasite"/>
        </authorList>
    </citation>
    <scope>IDENTIFICATION</scope>
</reference>
<accession>A0A0N4WEF3</accession>
<dbReference type="Proteomes" id="UP000268014">
    <property type="component" value="Unassembled WGS sequence"/>
</dbReference>
<dbReference type="WBParaSite" id="HPLM_0000901701-mRNA-1">
    <property type="protein sequence ID" value="HPLM_0000901701-mRNA-1"/>
    <property type="gene ID" value="HPLM_0000901701"/>
</dbReference>
<dbReference type="OrthoDB" id="5888474at2759"/>
<organism evidence="3">
    <name type="scientific">Haemonchus placei</name>
    <name type="common">Barber's pole worm</name>
    <dbReference type="NCBI Taxonomy" id="6290"/>
    <lineage>
        <taxon>Eukaryota</taxon>
        <taxon>Metazoa</taxon>
        <taxon>Ecdysozoa</taxon>
        <taxon>Nematoda</taxon>
        <taxon>Chromadorea</taxon>
        <taxon>Rhabditida</taxon>
        <taxon>Rhabditina</taxon>
        <taxon>Rhabditomorpha</taxon>
        <taxon>Strongyloidea</taxon>
        <taxon>Trichostrongylidae</taxon>
        <taxon>Haemonchus</taxon>
    </lineage>
</organism>
<name>A0A0N4WEF3_HAEPC</name>
<evidence type="ECO:0000313" key="1">
    <source>
        <dbReference type="EMBL" id="VDO36368.1"/>
    </source>
</evidence>
<keyword evidence="2" id="KW-1185">Reference proteome</keyword>
<dbReference type="EMBL" id="UZAF01016977">
    <property type="protein sequence ID" value="VDO36368.1"/>
    <property type="molecule type" value="Genomic_DNA"/>
</dbReference>
<reference evidence="1 2" key="2">
    <citation type="submission" date="2018-11" db="EMBL/GenBank/DDBJ databases">
        <authorList>
            <consortium name="Pathogen Informatics"/>
        </authorList>
    </citation>
    <scope>NUCLEOTIDE SEQUENCE [LARGE SCALE GENOMIC DNA]</scope>
    <source>
        <strain evidence="1 2">MHpl1</strain>
    </source>
</reference>
<sequence>MDVSVAIIQLRRSDRTFLSPHDYDVVILDEPSTSYSVPKHQDVQPYPVKKRTTVGGHGVASTVIKLPSFRVTDCSASLADSVLSELAAKTRTAFRRAVAIPLWDGDGPPSSGRIAPGTVLMCAPMVPKEGIYSDWAFLLNPFSGWMKTAILYASTVLILYRMLQWTQPYFACTFVMTTSMNTSTYLVPAAMNSLHALFVAGDDIPGNHPVVVQDPKVTTEHMLIISIREAVQEAVIDLVNDVLIRGTVLGATIAVIDAAIQIPELAPEVMTVITGNITPQELSWRSIIMAI</sequence>
<evidence type="ECO:0000313" key="2">
    <source>
        <dbReference type="Proteomes" id="UP000268014"/>
    </source>
</evidence>
<protein>
    <submittedName>
        <fullName evidence="3">Polyprotein</fullName>
    </submittedName>
</protein>
<dbReference type="AlphaFoldDB" id="A0A0N4WEF3"/>
<evidence type="ECO:0000313" key="3">
    <source>
        <dbReference type="WBParaSite" id="HPLM_0000901701-mRNA-1"/>
    </source>
</evidence>
<gene>
    <name evidence="1" type="ORF">HPLM_LOCUS9009</name>
</gene>
<proteinExistence type="predicted"/>